<reference evidence="3" key="1">
    <citation type="submission" date="2021-02" db="EMBL/GenBank/DDBJ databases">
        <authorList>
            <person name="Nowell W R."/>
        </authorList>
    </citation>
    <scope>NUCLEOTIDE SEQUENCE</scope>
</reference>
<name>A0A816ZBT1_9BILA</name>
<feature type="compositionally biased region" description="Acidic residues" evidence="2">
    <location>
        <begin position="567"/>
        <end position="580"/>
    </location>
</feature>
<sequence>MSEEYFKYFIVQVNAWSLWFDQFFDSFEYMITWLQNYRVENAVDLSRTVHNIRTTSATTIQEKRKTVDEILKIIKPFKNLRRLCHLFNRSTPFQIVIKGTMEDGVDSKKYIQDMKRLQPNNTFTVDTKSTVVKQVPIKDRQNVYWSVVSEILQCDLQISYQRLGSFDQEEILYEGKDIPVNKSVLHGEFETQNAGTLLIKIINSGKASRTIWFQIKQNSLSKCHLFDGIFDLYYKKKCSEDDQAISEELLSEILDQKVFHFIDRLLEGNVSLQQMTELKNVFRNKNISVQEEVKKLFINQSVAKNISIQELETVTGDKKIEQVCDMLQGYQYYSHINVIIDCIKKFDIIPKERHCDMFEQLKQLNNNESCTIKEISNAYKLFKEKCKHQHLQLIKATVECSIVVQKMKEFDLYSLHGQRRFQALRDHLTTSFQLQEKNNMILNSLIVTHSLCEPFVSEANTFEEFLDHLAQMPTFEENSLDHIRVVNDNIQIVSMWLSAEETTIFDNALVTMEHLYKTGVVHIRLRHLLDEKSDLEIDYSNNKNQDTTMNRANSNREDEQEANNNQDDTDEEYDDDDDNEEELFKDNVKYTLTKADIDDHKRQLTFCQVDLQEDMIDKKILLDEQLKLFKLIDEIFSLFIKLEMIGHPNYQLRDRHFKIYPRNNKIETILLNVRNDQDKYKAQLLNVVQSRRKKFDEVFQTLKIDYDTWANGRKKWEKKSQLLKLFSNRQVMIMIILLTTTTTKNQVKLQFINKWYSLKDTNNRNSNESIFNLSVHFLANYLRSLRMNDTDIDEEKIISLYKKYEIPQGASVDTYLGQLYHFLQELFPDAREPPKNRTTIESHQYIISLNPAGQTSKLFETVFDIETWCTLLNLFYDQLPSSNQIIWCMKTTEDDIKLFYSRIRTFCNLTFVVMDVDRMHPRLRELLLHEQETLKQRRKPHGTVYYFSRELTSSRRGLRLFPVATAGRDVNRIKSNLVKLFEKAKCPQPKIEIICGKAGIGKTHRINTQNKNQDTLCLTINDKLNLSSIISSFLLYDLKKSSNNASVIFNISSHAPFEDLNRILFSIFICGSLTDPSSGLTFSLPNRVLWKFIIEIPYVSTENVSIQVNFNQILPILSIISQSSFEVTNQNYELFIGEEEELVARFLKAYSNRTIDQLCTYDARGDKDRPVTFDKLNDSAECREHIYNYLRKDATEKLLDDKIYQLSFTKFLFRRVRFFQNFYYTHNMTNKNLGTTAMKQMIDEAKSLVEISFKDYNYPRLFLVYDPYFALQLLHNDWNQVPDTLRQLWDNKDPSKTTEQGSSKTTEQDPSKTTEQGSSKTTEQGSSKTNEAKDYFAVCLSWLIGIQYDAFVELMNKTKFILTENFAYKLFHIHERKLTRLPLIIEGETGVGKTFLLKFYADLLNANILHGDINNNVVPRIAERAHMWLLNLIIDPIKQGKLAASIEILKQIKQNLENMNNERQENGRRSDDAKERILLPELPMDMISTTTQPTELKKLIEQLLGSPLVNEIRSSLTIYKYNCNILKLILKAILTAWNDNRTDSNQTYFPDVPNYVKSQLTTLPLIEGSFQLKCLLEKSNPLNVKDAMQLFDEYLSYTRIK</sequence>
<proteinExistence type="predicted"/>
<feature type="region of interest" description="Disordered" evidence="2">
    <location>
        <begin position="1289"/>
        <end position="1326"/>
    </location>
</feature>
<evidence type="ECO:0000313" key="3">
    <source>
        <dbReference type="EMBL" id="CAF2195871.1"/>
    </source>
</evidence>
<gene>
    <name evidence="3" type="ORF">MBJ925_LOCUS35123</name>
</gene>
<protein>
    <submittedName>
        <fullName evidence="3">Uncharacterized protein</fullName>
    </submittedName>
</protein>
<feature type="non-terminal residue" evidence="3">
    <location>
        <position position="1"/>
    </location>
</feature>
<dbReference type="PROSITE" id="PS00675">
    <property type="entry name" value="SIGMA54_INTERACT_1"/>
    <property type="match status" value="1"/>
</dbReference>
<accession>A0A816ZBT1</accession>
<dbReference type="Proteomes" id="UP000663824">
    <property type="component" value="Unassembled WGS sequence"/>
</dbReference>
<evidence type="ECO:0000256" key="2">
    <source>
        <dbReference type="SAM" id="MobiDB-lite"/>
    </source>
</evidence>
<feature type="region of interest" description="Disordered" evidence="2">
    <location>
        <begin position="539"/>
        <end position="580"/>
    </location>
</feature>
<comment type="caution">
    <text evidence="3">The sequence shown here is derived from an EMBL/GenBank/DDBJ whole genome shotgun (WGS) entry which is preliminary data.</text>
</comment>
<dbReference type="InterPro" id="IPR025662">
    <property type="entry name" value="Sigma_54_int_dom_ATP-bd_1"/>
</dbReference>
<evidence type="ECO:0000313" key="4">
    <source>
        <dbReference type="Proteomes" id="UP000663824"/>
    </source>
</evidence>
<keyword evidence="1" id="KW-0175">Coiled coil</keyword>
<feature type="compositionally biased region" description="Polar residues" evidence="2">
    <location>
        <begin position="1313"/>
        <end position="1326"/>
    </location>
</feature>
<feature type="compositionally biased region" description="Polar residues" evidence="2">
    <location>
        <begin position="539"/>
        <end position="553"/>
    </location>
</feature>
<organism evidence="3 4">
    <name type="scientific">Rotaria magnacalcarata</name>
    <dbReference type="NCBI Taxonomy" id="392030"/>
    <lineage>
        <taxon>Eukaryota</taxon>
        <taxon>Metazoa</taxon>
        <taxon>Spiralia</taxon>
        <taxon>Gnathifera</taxon>
        <taxon>Rotifera</taxon>
        <taxon>Eurotatoria</taxon>
        <taxon>Bdelloidea</taxon>
        <taxon>Philodinida</taxon>
        <taxon>Philodinidae</taxon>
        <taxon>Rotaria</taxon>
    </lineage>
</organism>
<evidence type="ECO:0000256" key="1">
    <source>
        <dbReference type="SAM" id="Coils"/>
    </source>
</evidence>
<dbReference type="EMBL" id="CAJNRE010019407">
    <property type="protein sequence ID" value="CAF2195871.1"/>
    <property type="molecule type" value="Genomic_DNA"/>
</dbReference>
<feature type="coiled-coil region" evidence="1">
    <location>
        <begin position="1442"/>
        <end position="1476"/>
    </location>
</feature>